<dbReference type="EMBL" id="BOMM01000012">
    <property type="protein sequence ID" value="GIE09856.1"/>
    <property type="molecule type" value="Genomic_DNA"/>
</dbReference>
<evidence type="ECO:0000256" key="3">
    <source>
        <dbReference type="ARBA" id="ARBA00022553"/>
    </source>
</evidence>
<dbReference type="Gene3D" id="3.30.565.10">
    <property type="entry name" value="Histidine kinase-like ATPase, C-terminal domain"/>
    <property type="match status" value="1"/>
</dbReference>
<keyword evidence="12" id="KW-1185">Reference proteome</keyword>
<evidence type="ECO:0000256" key="1">
    <source>
        <dbReference type="ARBA" id="ARBA00000085"/>
    </source>
</evidence>
<evidence type="ECO:0000256" key="6">
    <source>
        <dbReference type="ARBA" id="ARBA00022777"/>
    </source>
</evidence>
<feature type="transmembrane region" description="Helical" evidence="9">
    <location>
        <begin position="93"/>
        <end position="112"/>
    </location>
</feature>
<gene>
    <name evidence="11" type="ORF">Afe05nite_16960</name>
</gene>
<dbReference type="GO" id="GO:0000155">
    <property type="term" value="F:phosphorelay sensor kinase activity"/>
    <property type="evidence" value="ECO:0007669"/>
    <property type="project" value="InterPro"/>
</dbReference>
<protein>
    <recommendedName>
        <fullName evidence="2">histidine kinase</fullName>
        <ecNumber evidence="2">2.7.13.3</ecNumber>
    </recommendedName>
</protein>
<name>A0A919M7W8_9ACTN</name>
<organism evidence="11 12">
    <name type="scientific">Paractinoplanes ferrugineus</name>
    <dbReference type="NCBI Taxonomy" id="113564"/>
    <lineage>
        <taxon>Bacteria</taxon>
        <taxon>Bacillati</taxon>
        <taxon>Actinomycetota</taxon>
        <taxon>Actinomycetes</taxon>
        <taxon>Micromonosporales</taxon>
        <taxon>Micromonosporaceae</taxon>
        <taxon>Paractinoplanes</taxon>
    </lineage>
</organism>
<dbReference type="PANTHER" id="PTHR24421">
    <property type="entry name" value="NITRATE/NITRITE SENSOR PROTEIN NARX-RELATED"/>
    <property type="match status" value="1"/>
</dbReference>
<dbReference type="GO" id="GO:0016020">
    <property type="term" value="C:membrane"/>
    <property type="evidence" value="ECO:0007669"/>
    <property type="project" value="InterPro"/>
</dbReference>
<proteinExistence type="predicted"/>
<evidence type="ECO:0000256" key="5">
    <source>
        <dbReference type="ARBA" id="ARBA00022741"/>
    </source>
</evidence>
<feature type="transmembrane region" description="Helical" evidence="9">
    <location>
        <begin position="43"/>
        <end position="62"/>
    </location>
</feature>
<evidence type="ECO:0000313" key="11">
    <source>
        <dbReference type="EMBL" id="GIE09856.1"/>
    </source>
</evidence>
<dbReference type="InterPro" id="IPR050482">
    <property type="entry name" value="Sensor_HK_TwoCompSys"/>
</dbReference>
<dbReference type="InterPro" id="IPR036890">
    <property type="entry name" value="HATPase_C_sf"/>
</dbReference>
<feature type="transmembrane region" description="Helical" evidence="9">
    <location>
        <begin position="241"/>
        <end position="261"/>
    </location>
</feature>
<dbReference type="Proteomes" id="UP000598174">
    <property type="component" value="Unassembled WGS sequence"/>
</dbReference>
<sequence>MTSRVARLATASIGLICGVLALGRLLIELFLLTSGHDHPGVQIVTQLGCGLITLGLGTALLVSGHRDRAMRPFALALLAGAGSDLGPVITGDFILPAVSLGAFACALLSYPPAGGPRSPDRDEIVVAAGSTAALGAAVAAAFPPALSQIALFGAMLPALAFMLLRHRGRADLTAIERARIRLLFGILVSAALIMLVLMLVFLPIPAVRDPAPLVWFSHLVPVTVAIAASRRASLRAVQRRLGTVLVVALVTVLIGGLFVVLHTVVPAPVAAVPAAVLLRPVHVRVERYLNRLLYGRRPTPYSVLARIGALARASTPHTTDLARVTEAVGRDLGAHVCRLSVVRPGLPERTYAWTRPGASETEALVTLPITRGGVRLGSITVDRSATLVPDTRHAPLVADVADSLSAVLEAYRLQIELERQMRTVQAHTAEIGRSRQRLVAEMDAERRRIERDLHDGAQHHLVSLRLAIGLAEHRVRTDGTEAAKAHLDRITVQIDEAESILARTATGGTSPRLTELGLVAALETELGLRVTTTGMPAERRFPAAIEKAVWFCCLEAVHNARKHAPGAAVRLSLDLGGDRLEFGVHDDGPGWDMTAGTDGLGRGLRNMTARVTALGGMVEVRSHPATGTRIAGWVPLPVTPS</sequence>
<comment type="catalytic activity">
    <reaction evidence="1">
        <text>ATP + protein L-histidine = ADP + protein N-phospho-L-histidine.</text>
        <dbReference type="EC" id="2.7.13.3"/>
    </reaction>
</comment>
<dbReference type="Gene3D" id="1.20.5.1930">
    <property type="match status" value="1"/>
</dbReference>
<keyword evidence="9" id="KW-0812">Transmembrane</keyword>
<evidence type="ECO:0000259" key="10">
    <source>
        <dbReference type="SMART" id="SM00387"/>
    </source>
</evidence>
<feature type="transmembrane region" description="Helical" evidence="9">
    <location>
        <begin position="12"/>
        <end position="31"/>
    </location>
</feature>
<keyword evidence="3" id="KW-0597">Phosphoprotein</keyword>
<keyword evidence="9" id="KW-1133">Transmembrane helix</keyword>
<comment type="caution">
    <text evidence="11">The sequence shown here is derived from an EMBL/GenBank/DDBJ whole genome shotgun (WGS) entry which is preliminary data.</text>
</comment>
<evidence type="ECO:0000256" key="9">
    <source>
        <dbReference type="SAM" id="Phobius"/>
    </source>
</evidence>
<evidence type="ECO:0000256" key="7">
    <source>
        <dbReference type="ARBA" id="ARBA00022840"/>
    </source>
</evidence>
<dbReference type="InterPro" id="IPR003594">
    <property type="entry name" value="HATPase_dom"/>
</dbReference>
<feature type="domain" description="Histidine kinase/HSP90-like ATPase" evidence="10">
    <location>
        <begin position="544"/>
        <end position="638"/>
    </location>
</feature>
<keyword evidence="9" id="KW-0472">Membrane</keyword>
<keyword evidence="7" id="KW-0067">ATP-binding</keyword>
<dbReference type="Pfam" id="PF07730">
    <property type="entry name" value="HisKA_3"/>
    <property type="match status" value="1"/>
</dbReference>
<feature type="transmembrane region" description="Helical" evidence="9">
    <location>
        <begin position="184"/>
        <end position="206"/>
    </location>
</feature>
<keyword evidence="4" id="KW-0808">Transferase</keyword>
<dbReference type="PANTHER" id="PTHR24421:SF10">
    <property type="entry name" value="NITRATE_NITRITE SENSOR PROTEIN NARQ"/>
    <property type="match status" value="1"/>
</dbReference>
<dbReference type="GO" id="GO:0046983">
    <property type="term" value="F:protein dimerization activity"/>
    <property type="evidence" value="ECO:0007669"/>
    <property type="project" value="InterPro"/>
</dbReference>
<dbReference type="GO" id="GO:0005524">
    <property type="term" value="F:ATP binding"/>
    <property type="evidence" value="ECO:0007669"/>
    <property type="project" value="UniProtKB-KW"/>
</dbReference>
<evidence type="ECO:0000313" key="12">
    <source>
        <dbReference type="Proteomes" id="UP000598174"/>
    </source>
</evidence>
<evidence type="ECO:0000256" key="2">
    <source>
        <dbReference type="ARBA" id="ARBA00012438"/>
    </source>
</evidence>
<accession>A0A919M7W8</accession>
<dbReference type="RefSeq" id="WP_203816439.1">
    <property type="nucleotide sequence ID" value="NZ_BAAABP010000007.1"/>
</dbReference>
<feature type="transmembrane region" description="Helical" evidence="9">
    <location>
        <begin position="212"/>
        <end position="229"/>
    </location>
</feature>
<reference evidence="11" key="1">
    <citation type="submission" date="2021-01" db="EMBL/GenBank/DDBJ databases">
        <title>Whole genome shotgun sequence of Actinoplanes ferrugineus NBRC 15555.</title>
        <authorList>
            <person name="Komaki H."/>
            <person name="Tamura T."/>
        </authorList>
    </citation>
    <scope>NUCLEOTIDE SEQUENCE</scope>
    <source>
        <strain evidence="11">NBRC 15555</strain>
    </source>
</reference>
<keyword evidence="6" id="KW-0418">Kinase</keyword>
<dbReference type="AlphaFoldDB" id="A0A919M7W8"/>
<keyword evidence="8" id="KW-0902">Two-component regulatory system</keyword>
<dbReference type="SMART" id="SM00387">
    <property type="entry name" value="HATPase_c"/>
    <property type="match status" value="1"/>
</dbReference>
<dbReference type="SUPFAM" id="SSF55874">
    <property type="entry name" value="ATPase domain of HSP90 chaperone/DNA topoisomerase II/histidine kinase"/>
    <property type="match status" value="1"/>
</dbReference>
<dbReference type="InterPro" id="IPR011712">
    <property type="entry name" value="Sig_transdc_His_kin_sub3_dim/P"/>
</dbReference>
<evidence type="ECO:0000256" key="4">
    <source>
        <dbReference type="ARBA" id="ARBA00022679"/>
    </source>
</evidence>
<evidence type="ECO:0000256" key="8">
    <source>
        <dbReference type="ARBA" id="ARBA00023012"/>
    </source>
</evidence>
<feature type="transmembrane region" description="Helical" evidence="9">
    <location>
        <begin position="148"/>
        <end position="164"/>
    </location>
</feature>
<dbReference type="EC" id="2.7.13.3" evidence="2"/>
<dbReference type="Pfam" id="PF02518">
    <property type="entry name" value="HATPase_c"/>
    <property type="match status" value="1"/>
</dbReference>
<dbReference type="CDD" id="cd16917">
    <property type="entry name" value="HATPase_UhpB-NarQ-NarX-like"/>
    <property type="match status" value="1"/>
</dbReference>
<keyword evidence="5" id="KW-0547">Nucleotide-binding</keyword>